<evidence type="ECO:0000259" key="2">
    <source>
        <dbReference type="PROSITE" id="PS50022"/>
    </source>
</evidence>
<evidence type="ECO:0000313" key="4">
    <source>
        <dbReference type="EMBL" id="UVQ75697.1"/>
    </source>
</evidence>
<dbReference type="InterPro" id="IPR048309">
    <property type="entry name" value="GxGYxYP_N_3rd"/>
</dbReference>
<sequence length="693" mass="79116">MKLFYRQLLILTCFISLPVSVLYAQQGTNQYIPVSQHQTIESGTYWPAGQMLPHFATPASQLDGIDMKQGKLSSEEKTMLLAVQGIINKRQPRIFLYEHFSEGKHKWPRLLNLSVNELEATQYMRLVSKYKNELKGVILYDPEKSVHYLNLASTVAGLEDAIPVTSQLYELLKQQNIQLPVLADLRKLPYTKATEIYEYMYDQYWKKCTHRLLISLPPQRGFVRDLAVASGAAIVWLDARDWKENTVLRKFMKTMQPGESIITGWYAEERSGIGLATEYGLSTIPSDFYENTTVYAGMQQQIQYPEIPKMPALENKIYLALYMSDGDNVQYCQHAMSELWDKKGRGVIPINWTISPGLVDFGPGLLNHYYTTATPNDFFASGPSGMGYSLIYDAHNYLWNATSGTDFTPYAKLTQQYLEKSGLRVITIWDEVNQEQMGAYVRNCRYLYGLTQQDWERRPYKVPTYIQDHKLAFVPNLPCYANGVDVIYSFWRDTIAKFDGSHPIFLSAQGESWKMGPDNIVALKKRLEELSPGNIVICRGDHFFNLHNQANYLPFNLTLLPKMKITSSPTSTETKFAADGTPCEGHLWISKKEGNRAWIQFDFKNEYLISRYVVRHAGNAGLPERLNTRSFSIEVSQDGKKWTRVDIQKGNTVSVTDVDITPTSGRYVRLLIQDAGEDGIARIGDVEIYGCRK</sequence>
<name>A0A174K138_9BACE</name>
<dbReference type="GeneID" id="69587940"/>
<proteinExistence type="predicted"/>
<accession>A0A3E5GJ03</accession>
<feature type="chain" id="PRO_5041045461" evidence="1">
    <location>
        <begin position="25"/>
        <end position="693"/>
    </location>
</feature>
<dbReference type="EMBL" id="CZAE01000006">
    <property type="protein sequence ID" value="CUP02999.1"/>
    <property type="molecule type" value="Genomic_DNA"/>
</dbReference>
<gene>
    <name evidence="3" type="ORF">ERS852461_01696</name>
    <name evidence="4" type="ORF">NXY30_04640</name>
</gene>
<dbReference type="Proteomes" id="UP000095606">
    <property type="component" value="Unassembled WGS sequence"/>
</dbReference>
<dbReference type="SUPFAM" id="SSF49785">
    <property type="entry name" value="Galactose-binding domain-like"/>
    <property type="match status" value="1"/>
</dbReference>
<reference evidence="3 5" key="1">
    <citation type="submission" date="2015-09" db="EMBL/GenBank/DDBJ databases">
        <authorList>
            <consortium name="Pathogen Informatics"/>
        </authorList>
    </citation>
    <scope>NUCLEOTIDE SEQUENCE [LARGE SCALE GENOMIC DNA]</scope>
    <source>
        <strain evidence="3 5">2789STDY5834846</strain>
    </source>
</reference>
<dbReference type="Gene3D" id="2.60.120.260">
    <property type="entry name" value="Galactose-binding domain-like"/>
    <property type="match status" value="1"/>
</dbReference>
<dbReference type="Pfam" id="PF00754">
    <property type="entry name" value="F5_F8_type_C"/>
    <property type="match status" value="1"/>
</dbReference>
<protein>
    <submittedName>
        <fullName evidence="4">Discoidin domain-containing protein</fullName>
    </submittedName>
    <submittedName>
        <fullName evidence="3">F5/8 type C domain</fullName>
    </submittedName>
</protein>
<dbReference type="RefSeq" id="WP_055269280.1">
    <property type="nucleotide sequence ID" value="NZ_CABMFH010000004.1"/>
</dbReference>
<dbReference type="InterPro" id="IPR000421">
    <property type="entry name" value="FA58C"/>
</dbReference>
<evidence type="ECO:0000313" key="5">
    <source>
        <dbReference type="Proteomes" id="UP000095606"/>
    </source>
</evidence>
<dbReference type="InterPro" id="IPR048310">
    <property type="entry name" value="GxGYxYP_N_2nd"/>
</dbReference>
<dbReference type="PANTHER" id="PTHR37321:SF1">
    <property type="entry name" value="EXPORTED PROTEIN"/>
    <property type="match status" value="1"/>
</dbReference>
<feature type="domain" description="F5/8 type C" evidence="2">
    <location>
        <begin position="548"/>
        <end position="691"/>
    </location>
</feature>
<dbReference type="EMBL" id="CP103141">
    <property type="protein sequence ID" value="UVQ75697.1"/>
    <property type="molecule type" value="Genomic_DNA"/>
</dbReference>
<dbReference type="InterPro" id="IPR008979">
    <property type="entry name" value="Galactose-bd-like_sf"/>
</dbReference>
<organism evidence="3 5">
    <name type="scientific">Bacteroides faecis</name>
    <dbReference type="NCBI Taxonomy" id="674529"/>
    <lineage>
        <taxon>Bacteria</taxon>
        <taxon>Pseudomonadati</taxon>
        <taxon>Bacteroidota</taxon>
        <taxon>Bacteroidia</taxon>
        <taxon>Bacteroidales</taxon>
        <taxon>Bacteroidaceae</taxon>
        <taxon>Bacteroides</taxon>
    </lineage>
</organism>
<dbReference type="InterPro" id="IPR025832">
    <property type="entry name" value="GxGYxYP_C"/>
</dbReference>
<evidence type="ECO:0000256" key="1">
    <source>
        <dbReference type="SAM" id="SignalP"/>
    </source>
</evidence>
<dbReference type="AlphaFoldDB" id="A0A174K138"/>
<dbReference type="Gene3D" id="3.20.20.490">
    <property type="entry name" value="GxGYxYP glycoside hydrolase, C-terminal domain"/>
    <property type="match status" value="1"/>
</dbReference>
<feature type="signal peptide" evidence="1">
    <location>
        <begin position="1"/>
        <end position="24"/>
    </location>
</feature>
<dbReference type="Pfam" id="PF20958">
    <property type="entry name" value="GxGYxYP_N_3rd"/>
    <property type="match status" value="1"/>
</dbReference>
<reference evidence="4" key="2">
    <citation type="submission" date="2022-08" db="EMBL/GenBank/DDBJ databases">
        <title>Genome Sequencing of Bacteroides fragilis Group Isolates with Nanopore Technology.</title>
        <authorList>
            <person name="Tisza M.J."/>
            <person name="Smith D."/>
            <person name="Dekker J.P."/>
        </authorList>
    </citation>
    <scope>NUCLEOTIDE SEQUENCE</scope>
    <source>
        <strain evidence="4">BFG-527</strain>
    </source>
</reference>
<dbReference type="Pfam" id="PF20957">
    <property type="entry name" value="GxGYxYP_N_2nd"/>
    <property type="match status" value="1"/>
</dbReference>
<evidence type="ECO:0000313" key="3">
    <source>
        <dbReference type="EMBL" id="CUP02999.1"/>
    </source>
</evidence>
<accession>A0A174K138</accession>
<dbReference type="PROSITE" id="PS50022">
    <property type="entry name" value="FA58C_3"/>
    <property type="match status" value="1"/>
</dbReference>
<keyword evidence="1" id="KW-0732">Signal</keyword>
<dbReference type="PANTHER" id="PTHR37321">
    <property type="entry name" value="EXPORTED PROTEIN-RELATED"/>
    <property type="match status" value="1"/>
</dbReference>
<evidence type="ECO:0000313" key="6">
    <source>
        <dbReference type="Proteomes" id="UP001060104"/>
    </source>
</evidence>
<keyword evidence="6" id="KW-1185">Reference proteome</keyword>
<dbReference type="Proteomes" id="UP001060104">
    <property type="component" value="Chromosome"/>
</dbReference>
<dbReference type="InterPro" id="IPR038410">
    <property type="entry name" value="GxGYxYP_C_sf"/>
</dbReference>
<dbReference type="Pfam" id="PF14323">
    <property type="entry name" value="GxGYxYP_C"/>
    <property type="match status" value="1"/>
</dbReference>